<keyword evidence="4" id="KW-1185">Reference proteome</keyword>
<feature type="chain" id="PRO_5032910751" description="Secreted protein" evidence="2">
    <location>
        <begin position="32"/>
        <end position="289"/>
    </location>
</feature>
<feature type="compositionally biased region" description="Low complexity" evidence="1">
    <location>
        <begin position="139"/>
        <end position="148"/>
    </location>
</feature>
<dbReference type="Proteomes" id="UP000602510">
    <property type="component" value="Unassembled WGS sequence"/>
</dbReference>
<evidence type="ECO:0000256" key="1">
    <source>
        <dbReference type="SAM" id="MobiDB-lite"/>
    </source>
</evidence>
<keyword evidence="2" id="KW-0732">Signal</keyword>
<reference evidence="3" key="1">
    <citation type="submission" date="2020-04" db="EMBL/GenBank/DDBJ databases">
        <title>Hybrid Assembly of Korean Phytophthora infestans isolates.</title>
        <authorList>
            <person name="Prokchorchik M."/>
            <person name="Lee Y."/>
            <person name="Seo J."/>
            <person name="Cho J.-H."/>
            <person name="Park Y.-E."/>
            <person name="Jang D.-C."/>
            <person name="Im J.-S."/>
            <person name="Choi J.-G."/>
            <person name="Park H.-J."/>
            <person name="Lee G.-B."/>
            <person name="Lee Y.-G."/>
            <person name="Hong S.-Y."/>
            <person name="Cho K."/>
            <person name="Sohn K.H."/>
        </authorList>
    </citation>
    <scope>NUCLEOTIDE SEQUENCE</scope>
    <source>
        <strain evidence="3">KR_1_A1</strain>
    </source>
</reference>
<evidence type="ECO:0000313" key="4">
    <source>
        <dbReference type="Proteomes" id="UP000602510"/>
    </source>
</evidence>
<organism evidence="3 4">
    <name type="scientific">Phytophthora infestans</name>
    <name type="common">Potato late blight agent</name>
    <name type="synonym">Botrytis infestans</name>
    <dbReference type="NCBI Taxonomy" id="4787"/>
    <lineage>
        <taxon>Eukaryota</taxon>
        <taxon>Sar</taxon>
        <taxon>Stramenopiles</taxon>
        <taxon>Oomycota</taxon>
        <taxon>Peronosporomycetes</taxon>
        <taxon>Peronosporales</taxon>
        <taxon>Peronosporaceae</taxon>
        <taxon>Phytophthora</taxon>
    </lineage>
</organism>
<gene>
    <name evidence="3" type="ORF">GN244_ATG17915</name>
</gene>
<sequence>MSICLALVLSLHLVALPELLLLRVVVAVAAALLPQQPDQLGRHARFLLAVVVVDVPPPCRPPELLLLRVVAAVAAALLAQPDQLGRHARSFSGRSRCRTLQTAARDRRVEFAALVLSLHLAPPGTSSASGRRRCRRRPSCPAGSARPSRPFPSRRRRSRCRTCRSGGSARSRPGRICSCPCTEPPPCRPPGTSSASVVVAVAAALLAQQPDQLGRHARFLLAVVVVDVVRAVQTAARDHARVEFALALVLSLHLVALPELLLLRVVVAVAAALLAQQPDQLGRHAPFAV</sequence>
<feature type="signal peptide" evidence="2">
    <location>
        <begin position="1"/>
        <end position="31"/>
    </location>
</feature>
<feature type="region of interest" description="Disordered" evidence="1">
    <location>
        <begin position="124"/>
        <end position="158"/>
    </location>
</feature>
<evidence type="ECO:0000313" key="3">
    <source>
        <dbReference type="EMBL" id="KAF4030308.1"/>
    </source>
</evidence>
<dbReference type="AlphaFoldDB" id="A0A833S9L9"/>
<evidence type="ECO:0000256" key="2">
    <source>
        <dbReference type="SAM" id="SignalP"/>
    </source>
</evidence>
<accession>A0A833S9L9</accession>
<dbReference type="EMBL" id="WSZM01000696">
    <property type="protein sequence ID" value="KAF4030308.1"/>
    <property type="molecule type" value="Genomic_DNA"/>
</dbReference>
<proteinExistence type="predicted"/>
<comment type="caution">
    <text evidence="3">The sequence shown here is derived from an EMBL/GenBank/DDBJ whole genome shotgun (WGS) entry which is preliminary data.</text>
</comment>
<name>A0A833S9L9_PHYIN</name>
<evidence type="ECO:0008006" key="5">
    <source>
        <dbReference type="Google" id="ProtNLM"/>
    </source>
</evidence>
<protein>
    <recommendedName>
        <fullName evidence="5">Secreted protein</fullName>
    </recommendedName>
</protein>